<dbReference type="AlphaFoldDB" id="A0A1T4SVQ9"/>
<keyword evidence="5 7" id="KW-0808">Transferase</keyword>
<evidence type="ECO:0000256" key="4">
    <source>
        <dbReference type="ARBA" id="ARBA00022619"/>
    </source>
</evidence>
<dbReference type="Proteomes" id="UP000190092">
    <property type="component" value="Unassembled WGS sequence"/>
</dbReference>
<name>A0A1T4SVQ9_9HYPH</name>
<dbReference type="Gene3D" id="3.40.50.960">
    <property type="entry name" value="Lumazine/riboflavin synthase"/>
    <property type="match status" value="1"/>
</dbReference>
<dbReference type="PANTHER" id="PTHR21058">
    <property type="entry name" value="6,7-DIMETHYL-8-RIBITYLLUMAZINE SYNTHASE DMRL SYNTHASE LUMAZINE SYNTHASE"/>
    <property type="match status" value="1"/>
</dbReference>
<dbReference type="GO" id="GO:0009349">
    <property type="term" value="C:riboflavin synthase complex"/>
    <property type="evidence" value="ECO:0007669"/>
    <property type="project" value="InterPro"/>
</dbReference>
<evidence type="ECO:0000256" key="2">
    <source>
        <dbReference type="ARBA" id="ARBA00007424"/>
    </source>
</evidence>
<feature type="binding site" evidence="7">
    <location>
        <begin position="100"/>
        <end position="102"/>
    </location>
    <ligand>
        <name>5-amino-6-(D-ribitylamino)uracil</name>
        <dbReference type="ChEBI" id="CHEBI:15934"/>
    </ligand>
</feature>
<dbReference type="EMBL" id="FUWJ01000010">
    <property type="protein sequence ID" value="SKA32365.1"/>
    <property type="molecule type" value="Genomic_DNA"/>
</dbReference>
<dbReference type="SUPFAM" id="SSF52121">
    <property type="entry name" value="Lumazine synthase"/>
    <property type="match status" value="1"/>
</dbReference>
<evidence type="ECO:0000313" key="9">
    <source>
        <dbReference type="Proteomes" id="UP000190092"/>
    </source>
</evidence>
<gene>
    <name evidence="7" type="primary">ribH</name>
    <name evidence="8" type="ORF">SAMN02745126_05226</name>
</gene>
<dbReference type="GO" id="GO:0005829">
    <property type="term" value="C:cytosol"/>
    <property type="evidence" value="ECO:0007669"/>
    <property type="project" value="TreeGrafter"/>
</dbReference>
<feature type="binding site" evidence="7">
    <location>
        <position position="66"/>
    </location>
    <ligand>
        <name>5-amino-6-(D-ribitylamino)uracil</name>
        <dbReference type="ChEBI" id="CHEBI:15934"/>
    </ligand>
</feature>
<dbReference type="GO" id="GO:0009231">
    <property type="term" value="P:riboflavin biosynthetic process"/>
    <property type="evidence" value="ECO:0007669"/>
    <property type="project" value="UniProtKB-UniRule"/>
</dbReference>
<dbReference type="InterPro" id="IPR036467">
    <property type="entry name" value="LS/RS_sf"/>
</dbReference>
<dbReference type="STRING" id="225324.SAMN02745126_05226"/>
<evidence type="ECO:0000256" key="5">
    <source>
        <dbReference type="ARBA" id="ARBA00022679"/>
    </source>
</evidence>
<dbReference type="InterPro" id="IPR034964">
    <property type="entry name" value="LS"/>
</dbReference>
<evidence type="ECO:0000256" key="6">
    <source>
        <dbReference type="ARBA" id="ARBA00048785"/>
    </source>
</evidence>
<proteinExistence type="inferred from homology"/>
<evidence type="ECO:0000256" key="7">
    <source>
        <dbReference type="HAMAP-Rule" id="MF_00178"/>
    </source>
</evidence>
<feature type="binding site" evidence="7">
    <location>
        <position position="157"/>
    </location>
    <ligand>
        <name>5-amino-6-(D-ribitylamino)uracil</name>
        <dbReference type="ChEBI" id="CHEBI:15934"/>
    </ligand>
</feature>
<comment type="catalytic activity">
    <reaction evidence="6 7">
        <text>(2S)-2-hydroxy-3-oxobutyl phosphate + 5-amino-6-(D-ribitylamino)uracil = 6,7-dimethyl-8-(1-D-ribityl)lumazine + phosphate + 2 H2O + H(+)</text>
        <dbReference type="Rhea" id="RHEA:26152"/>
        <dbReference type="ChEBI" id="CHEBI:15377"/>
        <dbReference type="ChEBI" id="CHEBI:15378"/>
        <dbReference type="ChEBI" id="CHEBI:15934"/>
        <dbReference type="ChEBI" id="CHEBI:43474"/>
        <dbReference type="ChEBI" id="CHEBI:58201"/>
        <dbReference type="ChEBI" id="CHEBI:58830"/>
        <dbReference type="EC" id="2.5.1.78"/>
    </reaction>
</comment>
<accession>A0A1T4SVQ9</accession>
<feature type="active site" description="Proton donor" evidence="7">
    <location>
        <position position="132"/>
    </location>
</feature>
<dbReference type="HAMAP" id="MF_00178">
    <property type="entry name" value="Lumazine_synth"/>
    <property type="match status" value="1"/>
</dbReference>
<reference evidence="9" key="1">
    <citation type="submission" date="2017-02" db="EMBL/GenBank/DDBJ databases">
        <authorList>
            <person name="Varghese N."/>
            <person name="Submissions S."/>
        </authorList>
    </citation>
    <scope>NUCLEOTIDE SEQUENCE [LARGE SCALE GENOMIC DNA]</scope>
    <source>
        <strain evidence="9">ATCC 27094</strain>
    </source>
</reference>
<comment type="pathway">
    <text evidence="1 7">Cofactor biosynthesis; riboflavin biosynthesis; riboflavin from 2-hydroxy-3-oxobutyl phosphate and 5-amino-6-(D-ribitylamino)uracil: step 1/2.</text>
</comment>
<organism evidence="8 9">
    <name type="scientific">Enhydrobacter aerosaccus</name>
    <dbReference type="NCBI Taxonomy" id="225324"/>
    <lineage>
        <taxon>Bacteria</taxon>
        <taxon>Pseudomonadati</taxon>
        <taxon>Pseudomonadota</taxon>
        <taxon>Alphaproteobacteria</taxon>
        <taxon>Hyphomicrobiales</taxon>
        <taxon>Enhydrobacter</taxon>
    </lineage>
</organism>
<evidence type="ECO:0000256" key="1">
    <source>
        <dbReference type="ARBA" id="ARBA00004917"/>
    </source>
</evidence>
<feature type="binding site" evidence="7">
    <location>
        <begin position="124"/>
        <end position="126"/>
    </location>
    <ligand>
        <name>5-amino-6-(D-ribitylamino)uracil</name>
        <dbReference type="ChEBI" id="CHEBI:15934"/>
    </ligand>
</feature>
<protein>
    <recommendedName>
        <fullName evidence="3 7">6,7-dimethyl-8-ribityllumazine synthase</fullName>
        <shortName evidence="7">DMRL synthase</shortName>
        <shortName evidence="7">LS</shortName>
        <shortName evidence="7">Lumazine synthase</shortName>
        <ecNumber evidence="3 7">2.5.1.78</ecNumber>
    </recommendedName>
</protein>
<feature type="binding site" evidence="7">
    <location>
        <position position="171"/>
    </location>
    <ligand>
        <name>(2S)-2-hydroxy-3-oxobutyl phosphate</name>
        <dbReference type="ChEBI" id="CHEBI:58830"/>
    </ligand>
</feature>
<evidence type="ECO:0000256" key="3">
    <source>
        <dbReference type="ARBA" id="ARBA00012664"/>
    </source>
</evidence>
<dbReference type="InterPro" id="IPR002180">
    <property type="entry name" value="LS/RS"/>
</dbReference>
<dbReference type="UniPathway" id="UPA00275">
    <property type="reaction ID" value="UER00404"/>
</dbReference>
<evidence type="ECO:0000313" key="8">
    <source>
        <dbReference type="EMBL" id="SKA32365.1"/>
    </source>
</evidence>
<sequence length="207" mass="22760">MKESVAQRIGDTPCVRREDVLVHPDSSLNDVCEGLMNQNITAVATKSGRDGSANDEARFAFVQSCWHREIVDQGRDSFLSEMRRRGIAASRIDLYEVPGAFELPLHAKVLGRSGRYAAVVACGFVVNGGIYRHEFVAEAVISGLMSVQLEIEVPVISAVLTPRDFHDHEEHRKFFHDHFRVKGIEAAAACVSTAAALDRVRDVAEAA</sequence>
<keyword evidence="4 7" id="KW-0686">Riboflavin biosynthesis</keyword>
<dbReference type="Pfam" id="PF00885">
    <property type="entry name" value="DMRL_synthase"/>
    <property type="match status" value="1"/>
</dbReference>
<dbReference type="GO" id="GO:0000906">
    <property type="term" value="F:6,7-dimethyl-8-ribityllumazine synthase activity"/>
    <property type="evidence" value="ECO:0007669"/>
    <property type="project" value="UniProtKB-UniRule"/>
</dbReference>
<dbReference type="EC" id="2.5.1.78" evidence="3 7"/>
<comment type="similarity">
    <text evidence="2 7">Belongs to the DMRL synthase family.</text>
</comment>
<dbReference type="PANTHER" id="PTHR21058:SF0">
    <property type="entry name" value="6,7-DIMETHYL-8-RIBITYLLUMAZINE SYNTHASE"/>
    <property type="match status" value="1"/>
</dbReference>
<comment type="caution">
    <text evidence="7">Lacks conserved residue(s) required for the propagation of feature annotation.</text>
</comment>
<dbReference type="NCBIfam" id="NF009084">
    <property type="entry name" value="PRK12419.1"/>
    <property type="match status" value="1"/>
</dbReference>
<comment type="function">
    <text evidence="7">Catalyzes the formation of 6,7-dimethyl-8-ribityllumazine by condensation of 5-amino-6-(D-ribitylamino)uracil with 3,4-dihydroxy-2-butanone 4-phosphate. This is the penultimate step in the biosynthesis of riboflavin.</text>
</comment>
<keyword evidence="9" id="KW-1185">Reference proteome</keyword>